<comment type="caution">
    <text evidence="1">The sequence shown here is derived from an EMBL/GenBank/DDBJ whole genome shotgun (WGS) entry which is preliminary data.</text>
</comment>
<accession>A0A2W5AJL7</accession>
<feature type="non-terminal residue" evidence="1">
    <location>
        <position position="326"/>
    </location>
</feature>
<proteinExistence type="predicted"/>
<protein>
    <recommendedName>
        <fullName evidence="3">Sulfotransferase family protein</fullName>
    </recommendedName>
</protein>
<gene>
    <name evidence="1" type="ORF">DI640_14715</name>
</gene>
<dbReference type="EMBL" id="QFMX01000090">
    <property type="protein sequence ID" value="PZO70911.1"/>
    <property type="molecule type" value="Genomic_DNA"/>
</dbReference>
<organism evidence="1 2">
    <name type="scientific">Sphingomonas taxi</name>
    <dbReference type="NCBI Taxonomy" id="1549858"/>
    <lineage>
        <taxon>Bacteria</taxon>
        <taxon>Pseudomonadati</taxon>
        <taxon>Pseudomonadota</taxon>
        <taxon>Alphaproteobacteria</taxon>
        <taxon>Sphingomonadales</taxon>
        <taxon>Sphingomonadaceae</taxon>
        <taxon>Sphingomonas</taxon>
    </lineage>
</organism>
<dbReference type="Proteomes" id="UP000249555">
    <property type="component" value="Unassembled WGS sequence"/>
</dbReference>
<evidence type="ECO:0000313" key="2">
    <source>
        <dbReference type="Proteomes" id="UP000249555"/>
    </source>
</evidence>
<sequence length="326" mass="36140">MPDAIEIIADPAWFPHRLDAGRRIVEFIRMEREDFAAQGFLADRDPPASERTSLAWDDVVAMAPGPARVHFIFHTAFCRSTLLVRAIDRPGRILGLNEPGVIASLVNAGPAAEPLVEPVLALLARPQRPGEQVFVKPTNHANRLMPALMRAMPDARAILMTNPLPSFLRSAARKGMMGRRWGRQLYLEMQAYGAMDFGMDGRETFSMTDLQAAALAWFLAQRWFALHATGQVRDVAPDRFAVLDGDRFDAERETTLRSLFEFCDVADPPALAQELADGPVFSQHSKTGGSFVPGQDRRVDENTEEEIAQVGQWIDLIAKQSGLPLP</sequence>
<evidence type="ECO:0008006" key="3">
    <source>
        <dbReference type="Google" id="ProtNLM"/>
    </source>
</evidence>
<dbReference type="SUPFAM" id="SSF52540">
    <property type="entry name" value="P-loop containing nucleoside triphosphate hydrolases"/>
    <property type="match status" value="1"/>
</dbReference>
<name>A0A2W5AJL7_9SPHN</name>
<reference evidence="1 2" key="1">
    <citation type="submission" date="2017-08" db="EMBL/GenBank/DDBJ databases">
        <title>Infants hospitalized years apart are colonized by the same room-sourced microbial strains.</title>
        <authorList>
            <person name="Brooks B."/>
            <person name="Olm M.R."/>
            <person name="Firek B.A."/>
            <person name="Baker R."/>
            <person name="Thomas B.C."/>
            <person name="Morowitz M.J."/>
            <person name="Banfield J.F."/>
        </authorList>
    </citation>
    <scope>NUCLEOTIDE SEQUENCE [LARGE SCALE GENOMIC DNA]</scope>
    <source>
        <strain evidence="1">S2_018_000_R3_119</strain>
    </source>
</reference>
<evidence type="ECO:0000313" key="1">
    <source>
        <dbReference type="EMBL" id="PZO70911.1"/>
    </source>
</evidence>
<dbReference type="InterPro" id="IPR027417">
    <property type="entry name" value="P-loop_NTPase"/>
</dbReference>
<dbReference type="Gene3D" id="3.40.50.300">
    <property type="entry name" value="P-loop containing nucleotide triphosphate hydrolases"/>
    <property type="match status" value="1"/>
</dbReference>
<dbReference type="AlphaFoldDB" id="A0A2W5AJL7"/>